<reference evidence="2 3" key="1">
    <citation type="journal article" date="2021" name="Nat. Plants">
        <title>The Taxus genome provides insights into paclitaxel biosynthesis.</title>
        <authorList>
            <person name="Xiong X."/>
            <person name="Gou J."/>
            <person name="Liao Q."/>
            <person name="Li Y."/>
            <person name="Zhou Q."/>
            <person name="Bi G."/>
            <person name="Li C."/>
            <person name="Du R."/>
            <person name="Wang X."/>
            <person name="Sun T."/>
            <person name="Guo L."/>
            <person name="Liang H."/>
            <person name="Lu P."/>
            <person name="Wu Y."/>
            <person name="Zhang Z."/>
            <person name="Ro D.K."/>
            <person name="Shang Y."/>
            <person name="Huang S."/>
            <person name="Yan J."/>
        </authorList>
    </citation>
    <scope>NUCLEOTIDE SEQUENCE [LARGE SCALE GENOMIC DNA]</scope>
    <source>
        <strain evidence="2">Ta-2019</strain>
    </source>
</reference>
<sequence length="123" mass="14280">FSCSNNTAKYEALIHGLHWDRKKGIKNLQVFGDSELIINQVRGQHATKNDLLRNYKNRVWDLIEDFKDFNIVSIPRKKNEATDSLTVVGATFDVVDNIRRGKTQPHMHVIVRPIVPDNNTRWQ</sequence>
<dbReference type="InterPro" id="IPR012337">
    <property type="entry name" value="RNaseH-like_sf"/>
</dbReference>
<name>A0AA38CCT0_TAXCH</name>
<dbReference type="GO" id="GO:0003676">
    <property type="term" value="F:nucleic acid binding"/>
    <property type="evidence" value="ECO:0007669"/>
    <property type="project" value="InterPro"/>
</dbReference>
<evidence type="ECO:0000313" key="2">
    <source>
        <dbReference type="EMBL" id="KAH9297540.1"/>
    </source>
</evidence>
<accession>A0AA38CCT0</accession>
<dbReference type="SUPFAM" id="SSF53098">
    <property type="entry name" value="Ribonuclease H-like"/>
    <property type="match status" value="1"/>
</dbReference>
<dbReference type="GO" id="GO:0004523">
    <property type="term" value="F:RNA-DNA hybrid ribonuclease activity"/>
    <property type="evidence" value="ECO:0007669"/>
    <property type="project" value="InterPro"/>
</dbReference>
<dbReference type="Gene3D" id="3.30.420.10">
    <property type="entry name" value="Ribonuclease H-like superfamily/Ribonuclease H"/>
    <property type="match status" value="1"/>
</dbReference>
<dbReference type="Proteomes" id="UP000824469">
    <property type="component" value="Unassembled WGS sequence"/>
</dbReference>
<dbReference type="EMBL" id="JAHRHJ020000010">
    <property type="protein sequence ID" value="KAH9297540.1"/>
    <property type="molecule type" value="Genomic_DNA"/>
</dbReference>
<proteinExistence type="predicted"/>
<dbReference type="InterPro" id="IPR036397">
    <property type="entry name" value="RNaseH_sf"/>
</dbReference>
<feature type="non-terminal residue" evidence="2">
    <location>
        <position position="1"/>
    </location>
</feature>
<protein>
    <recommendedName>
        <fullName evidence="1">RNase H type-1 domain-containing protein</fullName>
    </recommendedName>
</protein>
<gene>
    <name evidence="2" type="ORF">KI387_029222</name>
</gene>
<comment type="caution">
    <text evidence="2">The sequence shown here is derived from an EMBL/GenBank/DDBJ whole genome shotgun (WGS) entry which is preliminary data.</text>
</comment>
<dbReference type="AlphaFoldDB" id="A0AA38CCT0"/>
<dbReference type="PANTHER" id="PTHR48475:SF1">
    <property type="entry name" value="RNASE H TYPE-1 DOMAIN-CONTAINING PROTEIN"/>
    <property type="match status" value="1"/>
</dbReference>
<feature type="domain" description="RNase H type-1" evidence="1">
    <location>
        <begin position="4"/>
        <end position="85"/>
    </location>
</feature>
<keyword evidence="3" id="KW-1185">Reference proteome</keyword>
<dbReference type="InterPro" id="IPR002156">
    <property type="entry name" value="RNaseH_domain"/>
</dbReference>
<dbReference type="PANTHER" id="PTHR48475">
    <property type="entry name" value="RIBONUCLEASE H"/>
    <property type="match status" value="1"/>
</dbReference>
<dbReference type="CDD" id="cd09279">
    <property type="entry name" value="RNase_HI_like"/>
    <property type="match status" value="1"/>
</dbReference>
<evidence type="ECO:0000259" key="1">
    <source>
        <dbReference type="Pfam" id="PF13456"/>
    </source>
</evidence>
<organism evidence="2 3">
    <name type="scientific">Taxus chinensis</name>
    <name type="common">Chinese yew</name>
    <name type="synonym">Taxus wallichiana var. chinensis</name>
    <dbReference type="NCBI Taxonomy" id="29808"/>
    <lineage>
        <taxon>Eukaryota</taxon>
        <taxon>Viridiplantae</taxon>
        <taxon>Streptophyta</taxon>
        <taxon>Embryophyta</taxon>
        <taxon>Tracheophyta</taxon>
        <taxon>Spermatophyta</taxon>
        <taxon>Pinopsida</taxon>
        <taxon>Pinidae</taxon>
        <taxon>Conifers II</taxon>
        <taxon>Cupressales</taxon>
        <taxon>Taxaceae</taxon>
        <taxon>Taxus</taxon>
    </lineage>
</organism>
<dbReference type="Pfam" id="PF13456">
    <property type="entry name" value="RVT_3"/>
    <property type="match status" value="1"/>
</dbReference>
<evidence type="ECO:0000313" key="3">
    <source>
        <dbReference type="Proteomes" id="UP000824469"/>
    </source>
</evidence>
<feature type="non-terminal residue" evidence="2">
    <location>
        <position position="123"/>
    </location>
</feature>